<protein>
    <submittedName>
        <fullName evidence="3">Uncharacterized protein</fullName>
    </submittedName>
</protein>
<dbReference type="InterPro" id="IPR036388">
    <property type="entry name" value="WH-like_DNA-bd_sf"/>
</dbReference>
<dbReference type="InterPro" id="IPR013561">
    <property type="entry name" value="FilR1_middle_dom"/>
</dbReference>
<organism evidence="3 4">
    <name type="scientific">Haloglomus irregulare</name>
    <dbReference type="NCBI Taxonomy" id="2234134"/>
    <lineage>
        <taxon>Archaea</taxon>
        <taxon>Methanobacteriati</taxon>
        <taxon>Methanobacteriota</taxon>
        <taxon>Stenosarchaea group</taxon>
        <taxon>Halobacteria</taxon>
        <taxon>Halobacteriales</taxon>
        <taxon>Natronomonadaceae</taxon>
        <taxon>Haloglomus</taxon>
    </lineage>
</organism>
<feature type="domain" description="HVO-A0261-like N-terminal" evidence="2">
    <location>
        <begin position="11"/>
        <end position="94"/>
    </location>
</feature>
<evidence type="ECO:0000259" key="1">
    <source>
        <dbReference type="Pfam" id="PF08350"/>
    </source>
</evidence>
<dbReference type="Pfam" id="PF25213">
    <property type="entry name" value="HVO_A0261_N"/>
    <property type="match status" value="1"/>
</dbReference>
<evidence type="ECO:0000259" key="2">
    <source>
        <dbReference type="Pfam" id="PF25213"/>
    </source>
</evidence>
<dbReference type="Pfam" id="PF08350">
    <property type="entry name" value="FilR1_middle"/>
    <property type="match status" value="1"/>
</dbReference>
<dbReference type="InParanoid" id="A0A554MY38"/>
<proteinExistence type="predicted"/>
<evidence type="ECO:0000313" key="3">
    <source>
        <dbReference type="EMBL" id="TSD10034.1"/>
    </source>
</evidence>
<accession>A0A554MY38</accession>
<comment type="caution">
    <text evidence="3">The sequence shown here is derived from an EMBL/GenBank/DDBJ whole genome shotgun (WGS) entry which is preliminary data.</text>
</comment>
<dbReference type="EMBL" id="QMDX01000009">
    <property type="protein sequence ID" value="TSD10034.1"/>
    <property type="molecule type" value="Genomic_DNA"/>
</dbReference>
<gene>
    <name evidence="3" type="ORF">DP107_13690</name>
</gene>
<dbReference type="AlphaFoldDB" id="A0A554MY38"/>
<evidence type="ECO:0000313" key="4">
    <source>
        <dbReference type="Proteomes" id="UP000319894"/>
    </source>
</evidence>
<name>A0A554MY38_9EURY</name>
<reference evidence="3 4" key="1">
    <citation type="submission" date="2018-06" db="EMBL/GenBank/DDBJ databases">
        <title>Natronomonas sp. F16-60 a new haloarchaeon isolated from a solar saltern of Isla Cristina, Huelva, Spain.</title>
        <authorList>
            <person name="Duran-Viseras A."/>
            <person name="Sanchez-Porro C."/>
            <person name="Ventosa A."/>
        </authorList>
    </citation>
    <scope>NUCLEOTIDE SEQUENCE [LARGE SCALE GENOMIC DNA]</scope>
    <source>
        <strain evidence="3 4">F16-60</strain>
    </source>
</reference>
<dbReference type="SUPFAM" id="SSF46785">
    <property type="entry name" value="Winged helix' DNA-binding domain"/>
    <property type="match status" value="1"/>
</dbReference>
<dbReference type="RefSeq" id="WP_144262719.1">
    <property type="nucleotide sequence ID" value="NZ_QMDX01000009.1"/>
</dbReference>
<dbReference type="InterPro" id="IPR036390">
    <property type="entry name" value="WH_DNA-bd_sf"/>
</dbReference>
<dbReference type="Gene3D" id="1.10.10.10">
    <property type="entry name" value="Winged helix-like DNA-binding domain superfamily/Winged helix DNA-binding domain"/>
    <property type="match status" value="1"/>
</dbReference>
<keyword evidence="4" id="KW-1185">Reference proteome</keyword>
<feature type="domain" description="Methanogenesis regulatory protein FilR1 middle" evidence="1">
    <location>
        <begin position="128"/>
        <end position="257"/>
    </location>
</feature>
<dbReference type="OrthoDB" id="330490at2157"/>
<sequence length="267" mass="29280">MSQDDASEPLETVRFLARADSRVHIVEALLAGPATQRELRARLDGSRTTVARALRSLAERGWVADEDGTYRLTRLGRRIGSEFVGLLGAVRTTEELETFLTWFPTDLDAPDFGSATDVTVTTPGDGEPYAPARRQAEILRTADRLRILLPSVDIEATRSLAEQVTERGLAVETVVDPALEATMATEEFAPHVRRTIETGRSTVHVAASSVPLYLGLAGDGRVQVGVEDDEGFPRALVETTDDAVRAWAEATYREYREAARERPAAEF</sequence>
<dbReference type="InterPro" id="IPR057527">
    <property type="entry name" value="HVO_A0261-like_N"/>
</dbReference>
<dbReference type="Proteomes" id="UP000319894">
    <property type="component" value="Unassembled WGS sequence"/>
</dbReference>